<evidence type="ECO:0000313" key="4">
    <source>
        <dbReference type="Proteomes" id="UP000053317"/>
    </source>
</evidence>
<feature type="compositionally biased region" description="Basic and acidic residues" evidence="1">
    <location>
        <begin position="512"/>
        <end position="523"/>
    </location>
</feature>
<keyword evidence="4" id="KW-1185">Reference proteome</keyword>
<feature type="compositionally biased region" description="Low complexity" evidence="1">
    <location>
        <begin position="359"/>
        <end position="382"/>
    </location>
</feature>
<comment type="caution">
    <text evidence="3">The sequence shown here is derived from an EMBL/GenBank/DDBJ whole genome shotgun (WGS) entry which is preliminary data.</text>
</comment>
<reference evidence="3 4" key="2">
    <citation type="submission" date="2015-05" db="EMBL/GenBank/DDBJ databases">
        <authorList>
            <person name="Morales-Cruz A."/>
            <person name="Amrine K.C."/>
            <person name="Cantu D."/>
        </authorList>
    </citation>
    <scope>NUCLEOTIDE SEQUENCE [LARGE SCALE GENOMIC DNA]</scope>
    <source>
        <strain evidence="3">UCRPC4</strain>
    </source>
</reference>
<evidence type="ECO:0000256" key="1">
    <source>
        <dbReference type="SAM" id="MobiDB-lite"/>
    </source>
</evidence>
<feature type="region of interest" description="Disordered" evidence="1">
    <location>
        <begin position="1064"/>
        <end position="1117"/>
    </location>
</feature>
<evidence type="ECO:0000313" key="3">
    <source>
        <dbReference type="EMBL" id="KKY22820.1"/>
    </source>
</evidence>
<proteinExistence type="predicted"/>
<feature type="compositionally biased region" description="Pro residues" evidence="1">
    <location>
        <begin position="409"/>
        <end position="418"/>
    </location>
</feature>
<name>A0A0G2H1Z7_PHACM</name>
<dbReference type="OrthoDB" id="3365616at2759"/>
<feature type="compositionally biased region" description="Polar residues" evidence="1">
    <location>
        <begin position="1158"/>
        <end position="1170"/>
    </location>
</feature>
<feature type="compositionally biased region" description="Pro residues" evidence="1">
    <location>
        <begin position="1187"/>
        <end position="1199"/>
    </location>
</feature>
<feature type="compositionally biased region" description="Polar residues" evidence="1">
    <location>
        <begin position="283"/>
        <end position="292"/>
    </location>
</feature>
<feature type="region of interest" description="Disordered" evidence="1">
    <location>
        <begin position="236"/>
        <end position="347"/>
    </location>
</feature>
<feature type="compositionally biased region" description="Acidic residues" evidence="1">
    <location>
        <begin position="193"/>
        <end position="223"/>
    </location>
</feature>
<feature type="region of interest" description="Disordered" evidence="1">
    <location>
        <begin position="1130"/>
        <end position="1267"/>
    </location>
</feature>
<feature type="compositionally biased region" description="Polar residues" evidence="1">
    <location>
        <begin position="1095"/>
        <end position="1117"/>
    </location>
</feature>
<dbReference type="InterPro" id="IPR055781">
    <property type="entry name" value="DUF7357"/>
</dbReference>
<dbReference type="Proteomes" id="UP000053317">
    <property type="component" value="Unassembled WGS sequence"/>
</dbReference>
<feature type="compositionally biased region" description="Polar residues" evidence="1">
    <location>
        <begin position="336"/>
        <end position="347"/>
    </location>
</feature>
<feature type="compositionally biased region" description="Polar residues" evidence="1">
    <location>
        <begin position="1001"/>
        <end position="1010"/>
    </location>
</feature>
<feature type="compositionally biased region" description="Polar residues" evidence="1">
    <location>
        <begin position="1130"/>
        <end position="1148"/>
    </location>
</feature>
<feature type="compositionally biased region" description="Basic residues" evidence="1">
    <location>
        <begin position="1239"/>
        <end position="1258"/>
    </location>
</feature>
<feature type="region of interest" description="Disordered" evidence="1">
    <location>
        <begin position="1001"/>
        <end position="1046"/>
    </location>
</feature>
<feature type="compositionally biased region" description="Acidic residues" evidence="1">
    <location>
        <begin position="324"/>
        <end position="333"/>
    </location>
</feature>
<dbReference type="EMBL" id="LCWF01000073">
    <property type="protein sequence ID" value="KKY22820.1"/>
    <property type="molecule type" value="Genomic_DNA"/>
</dbReference>
<gene>
    <name evidence="3" type="ORF">UCRPC4_g03146</name>
</gene>
<feature type="domain" description="DUF7357" evidence="2">
    <location>
        <begin position="1"/>
        <end position="148"/>
    </location>
</feature>
<feature type="compositionally biased region" description="Acidic residues" evidence="1">
    <location>
        <begin position="472"/>
        <end position="481"/>
    </location>
</feature>
<dbReference type="AlphaFoldDB" id="A0A0G2H1Z7"/>
<feature type="region of interest" description="Disordered" evidence="1">
    <location>
        <begin position="359"/>
        <end position="536"/>
    </location>
</feature>
<protein>
    <recommendedName>
        <fullName evidence="2">DUF7357 domain-containing protein</fullName>
    </recommendedName>
</protein>
<evidence type="ECO:0000259" key="2">
    <source>
        <dbReference type="Pfam" id="PF24054"/>
    </source>
</evidence>
<accession>A0A0G2H1Z7</accession>
<sequence>MRLHLSVQRHDLPPTQILWSVSDHSVTPNLLPSASHPHLSSAHRSATVAQLLEDVNEVVPLESAEWGLEDYSVEVDGYECLHYMPITEVLKDGDNVVIRALQTHDLRLRQLGGRHQISNDGRHLIDGVAFGKPWLKRTRRPQVHIPPRKKVRLEVEDDAILSIESAPSGGDIRSQYSLKSSRLPAVARRGVDDEVDGEQDDDDYDTEDEEGQKDASDVNDDEIKEELRGLREDLRASIETEEGPYLAIEGPPSYAQITAGDEDSDGSEHVNILEYRNGRIVRQPTTTDNRTSVDLGAYSGKDEKAVESSSPSSSDSDSESSNVTDEEDVDEIAETQYISSASTGDQSFAEVSTLAVDATSDIESSSVSSSSTNSEASSSDSSSDSDNEATDIKPDGPSTKPATTTTSPPAKPTVPQAPPGQGLLRTQKNNHRIKKRKRLARLKAEGILPEEANFADLDTYDRLQGHSGGSLELEESVDADELEAKKRELSQQITASEEAPLSSPVIQLAQEDSAKETDAERTDNLPVPQDSGSTEDEIFPDHLLARRRKLDVASSQRLLFGSLGLRAPKNAEEEAKLRGRFLGEKTRPSNEWRMKVNISAVECEMEGVKLKPPPFPFEQRWDAEADEQIRALKHGGARKRQRQSYEALDMYPKIELDFTNVQDESGLGEQTTQDAEDLPAVPLDLTNLESLQADLVRTDAIIIFQQLEVSEATGWAPVVSPYRTAKVLSNMKDGTIELQLAFRDIPVQKTRYDEETGNRLYSKFDVPDMEEGEKDTRIRELLFENLLNAKLLVSAPDEISKESNESLQRIPESFPEAQETANAHDTPEISLIAVDIPEEQELSVPTQDDNENHRPARSQDLCEVGQPSFQNPTSMEAGIIFKDMAEQQVEDANALRESYSPRFNGFGSLPDLANNILSESPSLLDTTRISVEDPGQPSNTSGNVVLESFELPDETIVVQSQPASQSPSLGKTSTLEWKKVNGNVEIHAERQLPSIDEVKVSSQTLNQQLQPIEPASRSASKPSLPRRISRDDKPFFQGLDGTSSSDEFEFPSLEQIASQVSANHGNSNLRAESGNSITLKPATAAATNDVRESQNHSNTRYSSPYSTRRQSQLQHNQQIRRLRDTIDLTQSSPTASQVASSHQANGTQYDAVLDDSIDNITPSSPSSDDNGTYADASDEEPYSSSPSPEPTSNIPPPKPSTVAFNGIHHKESLDTTKPTLENEQEKAKENTASPTTMTTKKRKKNKGRKRRGRGKGKGKGNGGKENV</sequence>
<feature type="compositionally biased region" description="Low complexity" evidence="1">
    <location>
        <begin position="397"/>
        <end position="408"/>
    </location>
</feature>
<feature type="compositionally biased region" description="Low complexity" evidence="1">
    <location>
        <begin position="307"/>
        <end position="323"/>
    </location>
</feature>
<reference evidence="3 4" key="1">
    <citation type="submission" date="2015-05" db="EMBL/GenBank/DDBJ databases">
        <title>Distinctive expansion of gene families associated with plant cell wall degradation and secondary metabolism in the genomes of grapevine trunk pathogens.</title>
        <authorList>
            <person name="Lawrence D.P."/>
            <person name="Travadon R."/>
            <person name="Rolshausen P.E."/>
            <person name="Baumgartner K."/>
        </authorList>
    </citation>
    <scope>NUCLEOTIDE SEQUENCE [LARGE SCALE GENOMIC DNA]</scope>
    <source>
        <strain evidence="3">UCRPC4</strain>
    </source>
</reference>
<dbReference type="Pfam" id="PF24054">
    <property type="entry name" value="DUF7357"/>
    <property type="match status" value="1"/>
</dbReference>
<feature type="compositionally biased region" description="Basic residues" evidence="1">
    <location>
        <begin position="428"/>
        <end position="441"/>
    </location>
</feature>
<feature type="compositionally biased region" description="Polar residues" evidence="1">
    <location>
        <begin position="1064"/>
        <end position="1078"/>
    </location>
</feature>
<organism evidence="3 4">
    <name type="scientific">Phaeomoniella chlamydospora</name>
    <name type="common">Phaeoacremonium chlamydosporum</name>
    <dbReference type="NCBI Taxonomy" id="158046"/>
    <lineage>
        <taxon>Eukaryota</taxon>
        <taxon>Fungi</taxon>
        <taxon>Dikarya</taxon>
        <taxon>Ascomycota</taxon>
        <taxon>Pezizomycotina</taxon>
        <taxon>Eurotiomycetes</taxon>
        <taxon>Chaetothyriomycetidae</taxon>
        <taxon>Phaeomoniellales</taxon>
        <taxon>Phaeomoniellaceae</taxon>
        <taxon>Phaeomoniella</taxon>
    </lineage>
</organism>
<feature type="region of interest" description="Disordered" evidence="1">
    <location>
        <begin position="183"/>
        <end position="223"/>
    </location>
</feature>